<sequence length="181" mass="19534">MHESPVSQLLSSLFLASICLIPDHTIRLAALAVSLVMALVYIIYAKYPSTQLAQLEAIIEKTEQVIQDAGAHSSRKLSDHGEGFCSKQVQSSVWEALIRPVNAIKIAASAFLSPFADPPGSASVPTAAKVLTKSGIDILSSSQPLAARLTRWFRVTSSLDVPSQVFVNNSWRINSPETAFL</sequence>
<dbReference type="EMBL" id="JARJCW010000020">
    <property type="protein sequence ID" value="KAJ7213971.1"/>
    <property type="molecule type" value="Genomic_DNA"/>
</dbReference>
<keyword evidence="2" id="KW-1185">Reference proteome</keyword>
<organism evidence="1 2">
    <name type="scientific">Mycena pura</name>
    <dbReference type="NCBI Taxonomy" id="153505"/>
    <lineage>
        <taxon>Eukaryota</taxon>
        <taxon>Fungi</taxon>
        <taxon>Dikarya</taxon>
        <taxon>Basidiomycota</taxon>
        <taxon>Agaricomycotina</taxon>
        <taxon>Agaricomycetes</taxon>
        <taxon>Agaricomycetidae</taxon>
        <taxon>Agaricales</taxon>
        <taxon>Marasmiineae</taxon>
        <taxon>Mycenaceae</taxon>
        <taxon>Mycena</taxon>
    </lineage>
</organism>
<dbReference type="Proteomes" id="UP001219525">
    <property type="component" value="Unassembled WGS sequence"/>
</dbReference>
<protein>
    <submittedName>
        <fullName evidence="1">Uncharacterized protein</fullName>
    </submittedName>
</protein>
<comment type="caution">
    <text evidence="1">The sequence shown here is derived from an EMBL/GenBank/DDBJ whole genome shotgun (WGS) entry which is preliminary data.</text>
</comment>
<dbReference type="AlphaFoldDB" id="A0AAD6VMI2"/>
<gene>
    <name evidence="1" type="ORF">GGX14DRAFT_563553</name>
</gene>
<name>A0AAD6VMI2_9AGAR</name>
<reference evidence="1" key="1">
    <citation type="submission" date="2023-03" db="EMBL/GenBank/DDBJ databases">
        <title>Massive genome expansion in bonnet fungi (Mycena s.s.) driven by repeated elements and novel gene families across ecological guilds.</title>
        <authorList>
            <consortium name="Lawrence Berkeley National Laboratory"/>
            <person name="Harder C.B."/>
            <person name="Miyauchi S."/>
            <person name="Viragh M."/>
            <person name="Kuo A."/>
            <person name="Thoen E."/>
            <person name="Andreopoulos B."/>
            <person name="Lu D."/>
            <person name="Skrede I."/>
            <person name="Drula E."/>
            <person name="Henrissat B."/>
            <person name="Morin E."/>
            <person name="Kohler A."/>
            <person name="Barry K."/>
            <person name="LaButti K."/>
            <person name="Morin E."/>
            <person name="Salamov A."/>
            <person name="Lipzen A."/>
            <person name="Mereny Z."/>
            <person name="Hegedus B."/>
            <person name="Baldrian P."/>
            <person name="Stursova M."/>
            <person name="Weitz H."/>
            <person name="Taylor A."/>
            <person name="Grigoriev I.V."/>
            <person name="Nagy L.G."/>
            <person name="Martin F."/>
            <person name="Kauserud H."/>
        </authorList>
    </citation>
    <scope>NUCLEOTIDE SEQUENCE</scope>
    <source>
        <strain evidence="1">9144</strain>
    </source>
</reference>
<accession>A0AAD6VMI2</accession>
<proteinExistence type="predicted"/>
<evidence type="ECO:0000313" key="2">
    <source>
        <dbReference type="Proteomes" id="UP001219525"/>
    </source>
</evidence>
<evidence type="ECO:0000313" key="1">
    <source>
        <dbReference type="EMBL" id="KAJ7213971.1"/>
    </source>
</evidence>